<dbReference type="EMBL" id="HBUE01045794">
    <property type="protein sequence ID" value="CAG6462594.1"/>
    <property type="molecule type" value="Transcribed_RNA"/>
</dbReference>
<feature type="domain" description="Peptidase S1" evidence="5">
    <location>
        <begin position="16"/>
        <end position="237"/>
    </location>
</feature>
<dbReference type="AlphaFoldDB" id="A0A8D8NRZ2"/>
<feature type="chain" id="PRO_5033670617" evidence="4">
    <location>
        <begin position="23"/>
        <end position="238"/>
    </location>
</feature>
<keyword evidence="2" id="KW-0325">Glycoprotein</keyword>
<dbReference type="EMBL" id="HBUE01187961">
    <property type="protein sequence ID" value="CAG6523617.1"/>
    <property type="molecule type" value="Transcribed_RNA"/>
</dbReference>
<feature type="signal peptide" evidence="4">
    <location>
        <begin position="1"/>
        <end position="22"/>
    </location>
</feature>
<dbReference type="PANTHER" id="PTHR24256">
    <property type="entry name" value="TRYPTASE-RELATED"/>
    <property type="match status" value="1"/>
</dbReference>
<dbReference type="Pfam" id="PF00089">
    <property type="entry name" value="Trypsin"/>
    <property type="match status" value="1"/>
</dbReference>
<keyword evidence="1" id="KW-1015">Disulfide bond</keyword>
<evidence type="ECO:0000256" key="3">
    <source>
        <dbReference type="ARBA" id="ARBA00024195"/>
    </source>
</evidence>
<organism evidence="6">
    <name type="scientific">Culex pipiens</name>
    <name type="common">House mosquito</name>
    <dbReference type="NCBI Taxonomy" id="7175"/>
    <lineage>
        <taxon>Eukaryota</taxon>
        <taxon>Metazoa</taxon>
        <taxon>Ecdysozoa</taxon>
        <taxon>Arthropoda</taxon>
        <taxon>Hexapoda</taxon>
        <taxon>Insecta</taxon>
        <taxon>Pterygota</taxon>
        <taxon>Neoptera</taxon>
        <taxon>Endopterygota</taxon>
        <taxon>Diptera</taxon>
        <taxon>Nematocera</taxon>
        <taxon>Culicoidea</taxon>
        <taxon>Culicidae</taxon>
        <taxon>Culicinae</taxon>
        <taxon>Culicini</taxon>
        <taxon>Culex</taxon>
        <taxon>Culex</taxon>
    </lineage>
</organism>
<dbReference type="Gene3D" id="2.40.10.10">
    <property type="entry name" value="Trypsin-like serine proteases"/>
    <property type="match status" value="1"/>
</dbReference>
<evidence type="ECO:0000259" key="5">
    <source>
        <dbReference type="PROSITE" id="PS50240"/>
    </source>
</evidence>
<sequence>MANNRAIIVLSLLAINVAGLNAAEKLPKNCGKTTGSTQDPWMVSFSYQARPNSWKHWNTGTVISQRYVLTKGDVPSQQMSVTLKPHGYTRIYLSATSKDFTKSPDGEIALFRLDKNHSFDDYFQPICLPVSQVLQSTWPNQLTSYIKVGDRIEKPAMSEGASSKCATSPGADELCMVPKEDTTCADTTGTQLYASASINGDQRIVLYGLAVTPGCKDGAHVFKKVASHVDWIVDNIKV</sequence>
<proteinExistence type="inferred from homology"/>
<dbReference type="GO" id="GO:0006508">
    <property type="term" value="P:proteolysis"/>
    <property type="evidence" value="ECO:0007669"/>
    <property type="project" value="InterPro"/>
</dbReference>
<protein>
    <submittedName>
        <fullName evidence="6">(northern house mosquito) hypothetical protein</fullName>
    </submittedName>
</protein>
<evidence type="ECO:0000256" key="4">
    <source>
        <dbReference type="SAM" id="SignalP"/>
    </source>
</evidence>
<name>A0A8D8NRZ2_CULPI</name>
<dbReference type="PROSITE" id="PS50240">
    <property type="entry name" value="TRYPSIN_DOM"/>
    <property type="match status" value="1"/>
</dbReference>
<dbReference type="InterPro" id="IPR009003">
    <property type="entry name" value="Peptidase_S1_PA"/>
</dbReference>
<evidence type="ECO:0000256" key="2">
    <source>
        <dbReference type="ARBA" id="ARBA00023180"/>
    </source>
</evidence>
<dbReference type="InterPro" id="IPR001254">
    <property type="entry name" value="Trypsin_dom"/>
</dbReference>
<dbReference type="EMBL" id="HBUE01293746">
    <property type="protein sequence ID" value="CAG6575290.1"/>
    <property type="molecule type" value="Transcribed_RNA"/>
</dbReference>
<dbReference type="InterPro" id="IPR051487">
    <property type="entry name" value="Ser/Thr_Proteases_Immune/Dev"/>
</dbReference>
<accession>A0A8D8NRZ2</accession>
<reference evidence="6" key="1">
    <citation type="submission" date="2021-05" db="EMBL/GenBank/DDBJ databases">
        <authorList>
            <person name="Alioto T."/>
            <person name="Alioto T."/>
            <person name="Gomez Garrido J."/>
        </authorList>
    </citation>
    <scope>NUCLEOTIDE SEQUENCE</scope>
</reference>
<dbReference type="GO" id="GO:0004252">
    <property type="term" value="F:serine-type endopeptidase activity"/>
    <property type="evidence" value="ECO:0007669"/>
    <property type="project" value="InterPro"/>
</dbReference>
<keyword evidence="4" id="KW-0732">Signal</keyword>
<comment type="similarity">
    <text evidence="3">Belongs to the peptidase S1 family. CLIP subfamily.</text>
</comment>
<evidence type="ECO:0000256" key="1">
    <source>
        <dbReference type="ARBA" id="ARBA00023157"/>
    </source>
</evidence>
<dbReference type="InterPro" id="IPR043504">
    <property type="entry name" value="Peptidase_S1_PA_chymotrypsin"/>
</dbReference>
<evidence type="ECO:0000313" key="6">
    <source>
        <dbReference type="EMBL" id="CAG6575290.1"/>
    </source>
</evidence>
<dbReference type="SUPFAM" id="SSF50494">
    <property type="entry name" value="Trypsin-like serine proteases"/>
    <property type="match status" value="1"/>
</dbReference>